<accession>A0A140E6C6</accession>
<reference evidence="1 2" key="1">
    <citation type="journal article" date="2015" name="Environ. Microbiol.">
        <title>Methane oxidation coupled to nitrate reduction under hypoxia by the Gammaproteobacterium Methylomonas denitrificans, sp. nov. type strain FJG1.</title>
        <authorList>
            <person name="Kits K.D."/>
            <person name="Klotz M.G."/>
            <person name="Stein L.Y."/>
        </authorList>
    </citation>
    <scope>NUCLEOTIDE SEQUENCE [LARGE SCALE GENOMIC DNA]</scope>
    <source>
        <strain evidence="1 2">FJG1</strain>
    </source>
</reference>
<evidence type="ECO:0000313" key="1">
    <source>
        <dbReference type="EMBL" id="AMK78950.1"/>
    </source>
</evidence>
<keyword evidence="2" id="KW-1185">Reference proteome</keyword>
<sequence length="237" mass="26764">MSTLRNSVINQIIDYLEYGDFCAEDFDSQFPDDSAVLAQITFKALPKYTFVLDETYSGGSIGSALAVMGQGNAKKVIRTVEKPGTYKNLETRTHEDIDSAISRISDWVRSVRDDLINSRAILRSTIDELTESFQKSIDENIDDPESYFESHEEDAIKAKLDELHIRVSELEKKLGFTPEETKKIEKAIEKSKSDLKVYPKGVWYKTAGTKLLTVMKGILKSKEGREILADLAKKLLQ</sequence>
<dbReference type="KEGG" id="mdn:JT25_021090"/>
<dbReference type="AlphaFoldDB" id="A0A140E6C6"/>
<dbReference type="EMBL" id="CP014476">
    <property type="protein sequence ID" value="AMK78950.1"/>
    <property type="molecule type" value="Genomic_DNA"/>
</dbReference>
<gene>
    <name evidence="1" type="ORF">JT25_021090</name>
</gene>
<organism evidence="1 2">
    <name type="scientific">Methylomonas denitrificans</name>
    <dbReference type="NCBI Taxonomy" id="1538553"/>
    <lineage>
        <taxon>Bacteria</taxon>
        <taxon>Pseudomonadati</taxon>
        <taxon>Pseudomonadota</taxon>
        <taxon>Gammaproteobacteria</taxon>
        <taxon>Methylococcales</taxon>
        <taxon>Methylococcaceae</taxon>
        <taxon>Methylomonas</taxon>
    </lineage>
</organism>
<protein>
    <submittedName>
        <fullName evidence="1">Uncharacterized protein</fullName>
    </submittedName>
</protein>
<dbReference type="RefSeq" id="WP_036278230.1">
    <property type="nucleotide sequence ID" value="NZ_CP014476.1"/>
</dbReference>
<dbReference type="Proteomes" id="UP000030512">
    <property type="component" value="Chromosome"/>
</dbReference>
<dbReference type="OrthoDB" id="7066363at2"/>
<proteinExistence type="predicted"/>
<evidence type="ECO:0000313" key="2">
    <source>
        <dbReference type="Proteomes" id="UP000030512"/>
    </source>
</evidence>
<name>A0A140E6C6_9GAMM</name>